<feature type="signal peptide" evidence="7">
    <location>
        <begin position="1"/>
        <end position="23"/>
    </location>
</feature>
<keyword evidence="6" id="KW-0812">Transmembrane</keyword>
<comment type="subcellular location">
    <subcellularLocation>
        <location evidence="6">Cellular thylakoid membrane</location>
    </subcellularLocation>
</comment>
<dbReference type="GO" id="GO:0015979">
    <property type="term" value="P:photosynthesis"/>
    <property type="evidence" value="ECO:0007669"/>
    <property type="project" value="UniProtKB-UniRule"/>
</dbReference>
<comment type="similarity">
    <text evidence="1 6">Belongs to the PsaF family.</text>
</comment>
<gene>
    <name evidence="8" type="ORF">NIES592_22735</name>
</gene>
<keyword evidence="6" id="KW-0793">Thylakoid</keyword>
<dbReference type="PANTHER" id="PTHR34939">
    <property type="entry name" value="PHOTOSYSTEM I REACTION CENTER SUBUNIT III, CHLOROPLASTIC"/>
    <property type="match status" value="1"/>
</dbReference>
<comment type="function">
    <text evidence="6">Participates in efficiency of electron transfer from plastocyanin to P700 (or cytochrome c553 in algae and cyanobacteria). This plastocyanin-docking protein contributes to the specific association of plastocyanin to PSI.</text>
</comment>
<dbReference type="GO" id="GO:0009538">
    <property type="term" value="C:photosystem I reaction center"/>
    <property type="evidence" value="ECO:0007669"/>
    <property type="project" value="UniProtKB-UniRule"/>
</dbReference>
<feature type="chain" id="PRO_5010569009" description="Photosystem I reaction center subunit III" evidence="7">
    <location>
        <begin position="24"/>
        <end position="159"/>
    </location>
</feature>
<evidence type="ECO:0000313" key="8">
    <source>
        <dbReference type="EMBL" id="OKH11138.1"/>
    </source>
</evidence>
<dbReference type="InterPro" id="IPR036577">
    <property type="entry name" value="PSI_PsaF_sf"/>
</dbReference>
<reference evidence="8 9" key="1">
    <citation type="submission" date="2016-11" db="EMBL/GenBank/DDBJ databases">
        <title>Draft Genome Sequences of Nine Cyanobacterial Strains from Diverse Habitats.</title>
        <authorList>
            <person name="Zhu T."/>
            <person name="Hou S."/>
            <person name="Lu X."/>
            <person name="Hess W.R."/>
        </authorList>
    </citation>
    <scope>NUCLEOTIDE SEQUENCE [LARGE SCALE GENOMIC DNA]</scope>
    <source>
        <strain evidence="8 9">NIES-592</strain>
    </source>
</reference>
<dbReference type="EMBL" id="MRCA01000022">
    <property type="protein sequence ID" value="OKH11138.1"/>
    <property type="molecule type" value="Genomic_DNA"/>
</dbReference>
<evidence type="ECO:0000256" key="3">
    <source>
        <dbReference type="ARBA" id="ARBA00022531"/>
    </source>
</evidence>
<protein>
    <recommendedName>
        <fullName evidence="2 6">Photosystem I reaction center subunit III</fullName>
    </recommendedName>
    <alternativeName>
        <fullName evidence="5 6">PSI-F</fullName>
    </alternativeName>
</protein>
<dbReference type="Proteomes" id="UP000186391">
    <property type="component" value="Unassembled WGS sequence"/>
</dbReference>
<evidence type="ECO:0000256" key="7">
    <source>
        <dbReference type="SAM" id="SignalP"/>
    </source>
</evidence>
<dbReference type="AlphaFoldDB" id="A0A1U7GTB5"/>
<proteinExistence type="inferred from homology"/>
<organism evidence="8 9">
    <name type="scientific">Fischerella major NIES-592</name>
    <dbReference type="NCBI Taxonomy" id="210994"/>
    <lineage>
        <taxon>Bacteria</taxon>
        <taxon>Bacillati</taxon>
        <taxon>Cyanobacteriota</taxon>
        <taxon>Cyanophyceae</taxon>
        <taxon>Nostocales</taxon>
        <taxon>Hapalosiphonaceae</taxon>
        <taxon>Fischerella</taxon>
    </lineage>
</organism>
<evidence type="ECO:0000313" key="9">
    <source>
        <dbReference type="Proteomes" id="UP000186391"/>
    </source>
</evidence>
<dbReference type="Pfam" id="PF02507">
    <property type="entry name" value="PSI_PsaF"/>
    <property type="match status" value="1"/>
</dbReference>
<dbReference type="PANTHER" id="PTHR34939:SF1">
    <property type="entry name" value="PHOTOSYSTEM I REACTION CENTER SUBUNIT III, CHLOROPLASTIC"/>
    <property type="match status" value="1"/>
</dbReference>
<keyword evidence="6 7" id="KW-0732">Signal</keyword>
<comment type="caution">
    <text evidence="8">The sequence shown here is derived from an EMBL/GenBank/DDBJ whole genome shotgun (WGS) entry which is preliminary data.</text>
</comment>
<sequence length="159" mass="17741">MKRIFALILAIFIWFSAVSTALAENTTLVPCYKSPAFVERMKNAPDSYYTTMPLKAYSQLLCGEDGLPRIALDRLSLAVDVAIPIAIFLYTAGFIGWSGRSYLQAIKKQNKAEEKEVFIDVPLFISCMVMALFWPLAAIKELLAGELVAKDEEIPISIR</sequence>
<name>A0A1U7GTB5_9CYAN</name>
<evidence type="ECO:0000256" key="1">
    <source>
        <dbReference type="ARBA" id="ARBA00008386"/>
    </source>
</evidence>
<dbReference type="InterPro" id="IPR003666">
    <property type="entry name" value="PSI_PsaF"/>
</dbReference>
<keyword evidence="9" id="KW-1185">Reference proteome</keyword>
<dbReference type="SUPFAM" id="SSF81536">
    <property type="entry name" value="Subunit III of photosystem I reaction centre, PsaF"/>
    <property type="match status" value="1"/>
</dbReference>
<evidence type="ECO:0000256" key="2">
    <source>
        <dbReference type="ARBA" id="ARBA00016492"/>
    </source>
</evidence>
<evidence type="ECO:0000256" key="4">
    <source>
        <dbReference type="ARBA" id="ARBA00022836"/>
    </source>
</evidence>
<keyword evidence="3 6" id="KW-0602">Photosynthesis</keyword>
<keyword evidence="4 6" id="KW-0603">Photosystem I</keyword>
<accession>A0A1U7GTB5</accession>
<feature type="transmembrane region" description="Helical" evidence="6">
    <location>
        <begin position="75"/>
        <end position="97"/>
    </location>
</feature>
<keyword evidence="6" id="KW-0472">Membrane</keyword>
<dbReference type="RefSeq" id="WP_062246801.1">
    <property type="nucleotide sequence ID" value="NZ_MRCA01000022.1"/>
</dbReference>
<dbReference type="GO" id="GO:0031676">
    <property type="term" value="C:plasma membrane-derived thylakoid membrane"/>
    <property type="evidence" value="ECO:0007669"/>
    <property type="project" value="UniProtKB-SubCell"/>
</dbReference>
<evidence type="ECO:0000256" key="5">
    <source>
        <dbReference type="ARBA" id="ARBA00033433"/>
    </source>
</evidence>
<evidence type="ECO:0000256" key="6">
    <source>
        <dbReference type="RuleBase" id="RU368107"/>
    </source>
</evidence>
<dbReference type="Gene3D" id="1.10.8.110">
    <property type="entry name" value="Photosystem I PsaF, reaction centre subunit III"/>
    <property type="match status" value="1"/>
</dbReference>
<feature type="transmembrane region" description="Helical" evidence="6">
    <location>
        <begin position="117"/>
        <end position="137"/>
    </location>
</feature>
<dbReference type="OrthoDB" id="512859at2"/>
<keyword evidence="6" id="KW-1133">Transmembrane helix</keyword>